<dbReference type="Gene3D" id="3.30.420.10">
    <property type="entry name" value="Ribonuclease H-like superfamily/Ribonuclease H"/>
    <property type="match status" value="1"/>
</dbReference>
<evidence type="ECO:0000259" key="8">
    <source>
        <dbReference type="Pfam" id="PF00136"/>
    </source>
</evidence>
<dbReference type="InterPro" id="IPR050240">
    <property type="entry name" value="DNA_pol_type-B"/>
</dbReference>
<keyword evidence="2 7" id="KW-0808">Transferase</keyword>
<dbReference type="PROSITE" id="PS00116">
    <property type="entry name" value="DNA_POLYMERASE_B"/>
    <property type="match status" value="1"/>
</dbReference>
<gene>
    <name evidence="9" type="ORF">PBS003_LOCUS1775</name>
</gene>
<dbReference type="GO" id="GO:0003677">
    <property type="term" value="F:DNA binding"/>
    <property type="evidence" value="ECO:0007669"/>
    <property type="project" value="UniProtKB-KW"/>
</dbReference>
<evidence type="ECO:0000256" key="4">
    <source>
        <dbReference type="ARBA" id="ARBA00022932"/>
    </source>
</evidence>
<dbReference type="PRINTS" id="PR00106">
    <property type="entry name" value="DNAPOLB"/>
</dbReference>
<dbReference type="InterPro" id="IPR023211">
    <property type="entry name" value="DNA_pol_palm_dom_sf"/>
</dbReference>
<dbReference type="Proteomes" id="UP001160483">
    <property type="component" value="Unassembled WGS sequence"/>
</dbReference>
<organism evidence="9 10">
    <name type="scientific">Peronospora belbahrii</name>
    <dbReference type="NCBI Taxonomy" id="622444"/>
    <lineage>
        <taxon>Eukaryota</taxon>
        <taxon>Sar</taxon>
        <taxon>Stramenopiles</taxon>
        <taxon>Oomycota</taxon>
        <taxon>Peronosporomycetes</taxon>
        <taxon>Peronosporales</taxon>
        <taxon>Peronosporaceae</taxon>
        <taxon>Peronospora</taxon>
    </lineage>
</organism>
<keyword evidence="4 7" id="KW-0239">DNA-directed DNA polymerase</keyword>
<dbReference type="InterPro" id="IPR006172">
    <property type="entry name" value="DNA-dir_DNA_pol_B"/>
</dbReference>
<keyword evidence="5 7" id="KW-0238">DNA-binding</keyword>
<dbReference type="EC" id="2.7.7.7" evidence="7"/>
<dbReference type="InterPro" id="IPR012337">
    <property type="entry name" value="RNaseH-like_sf"/>
</dbReference>
<reference evidence="9" key="1">
    <citation type="submission" date="2021-11" db="EMBL/GenBank/DDBJ databases">
        <authorList>
            <person name="Islam A."/>
            <person name="Islam S."/>
            <person name="Flora M.S."/>
            <person name="Rahman M."/>
            <person name="Ziaur R.M."/>
            <person name="Epstein J.H."/>
            <person name="Hassan M."/>
            <person name="Klassen M."/>
            <person name="Woodard K."/>
            <person name="Webb A."/>
            <person name="Webby R.J."/>
            <person name="El Zowalaty M.E."/>
        </authorList>
    </citation>
    <scope>NUCLEOTIDE SEQUENCE</scope>
    <source>
        <strain evidence="9">Pbs3</strain>
    </source>
</reference>
<accession>A0AAU9KKX9</accession>
<dbReference type="InterPro" id="IPR036397">
    <property type="entry name" value="RNaseH_sf"/>
</dbReference>
<proteinExistence type="inferred from homology"/>
<dbReference type="AlphaFoldDB" id="A0AAU9KKX9"/>
<dbReference type="PANTHER" id="PTHR10322:SF23">
    <property type="entry name" value="DNA POLYMERASE DELTA CATALYTIC SUBUNIT"/>
    <property type="match status" value="1"/>
</dbReference>
<evidence type="ECO:0000256" key="2">
    <source>
        <dbReference type="ARBA" id="ARBA00022679"/>
    </source>
</evidence>
<dbReference type="InterPro" id="IPR043502">
    <property type="entry name" value="DNA/RNA_pol_sf"/>
</dbReference>
<dbReference type="Gene3D" id="3.90.1600.10">
    <property type="entry name" value="Palm domain of DNA polymerase"/>
    <property type="match status" value="1"/>
</dbReference>
<dbReference type="InterPro" id="IPR017964">
    <property type="entry name" value="DNA-dir_DNA_pol_B_CS"/>
</dbReference>
<sequence>MELYKELINDGWIPTWTGTMDHVRPDQQRAGGATRIHVRMAKKDERIWTVVEFQAPSCDDLKPLIKHTAVEPGSSISLLPSAGVRGIGKARLGAVLGIAPFCTPGLGISKPLPPLDDPRIVGLDIEQSTHERRGLFPMSHDPLISIAIVTWQEEYMCGFVPGRCDMERCAPDSRYKIIKFADSTDLADWAMDWLIKNVPDFICIHNGFKYDVSRLAVHCSPRFRPYFVELNLGKADKGFDLAIPGSTVIDTNWFLSKLHNVDYLTFSLDSLAGAIGEEGKKEHPTMNVKPDDDDLDMTTMIIYNIHDAYLHIKVALNTRCIEEICTMCSVFKSPIADVTRFISGTVVCSMAASFALSLGLVIDWSVEGWEEVKYKGAYVLSPVTGFHSNVTVLDFASMYPSIMIGANISPETIHRVTDPDAREFLIERYDLRRPKEDGDVAISWTDKCVLMRSSDVIFIIDRTEPGITRMMCEDLIAQRRLLPNKNSPEGWTLKIGTNSIYGVFGASTSGLSCKLAAIAVTAIGRFLLRNLVRLAEENGLNVLYGDTDSVFVKRTATATCNETDLIGVYHDWSRTTPFEAVKLEHDKTYSGIILVRPKIYYGWTSGQGTPVMKGMASKRRDRPDVARHALRDVCDAICSLGDDGDTFAAVSEVIYRVVRRTRQGNIDPLICMRETKVEGIIMYAYKGESGDIVYLDRSKFDGTLPEAIDVEWVTSSIESSLSSILEACHLPPVTRIIEIMDERIDDIEDLV</sequence>
<dbReference type="PANTHER" id="PTHR10322">
    <property type="entry name" value="DNA POLYMERASE CATALYTIC SUBUNIT"/>
    <property type="match status" value="1"/>
</dbReference>
<keyword evidence="3 7" id="KW-0548">Nucleotidyltransferase</keyword>
<comment type="caution">
    <text evidence="9">The sequence shown here is derived from an EMBL/GenBank/DDBJ whole genome shotgun (WGS) entry which is preliminary data.</text>
</comment>
<dbReference type="GO" id="GO:0006261">
    <property type="term" value="P:DNA-templated DNA replication"/>
    <property type="evidence" value="ECO:0007669"/>
    <property type="project" value="TreeGrafter"/>
</dbReference>
<dbReference type="GO" id="GO:0000166">
    <property type="term" value="F:nucleotide binding"/>
    <property type="evidence" value="ECO:0007669"/>
    <property type="project" value="InterPro"/>
</dbReference>
<evidence type="ECO:0000313" key="10">
    <source>
        <dbReference type="Proteomes" id="UP001160483"/>
    </source>
</evidence>
<feature type="domain" description="DNA-directed DNA polymerase family B multifunctional" evidence="8">
    <location>
        <begin position="371"/>
        <end position="666"/>
    </location>
</feature>
<evidence type="ECO:0000256" key="5">
    <source>
        <dbReference type="ARBA" id="ARBA00023125"/>
    </source>
</evidence>
<dbReference type="GO" id="GO:0003887">
    <property type="term" value="F:DNA-directed DNA polymerase activity"/>
    <property type="evidence" value="ECO:0007669"/>
    <property type="project" value="UniProtKB-KW"/>
</dbReference>
<dbReference type="SMART" id="SM00486">
    <property type="entry name" value="POLBc"/>
    <property type="match status" value="1"/>
</dbReference>
<dbReference type="SUPFAM" id="SSF53098">
    <property type="entry name" value="Ribonuclease H-like"/>
    <property type="match status" value="1"/>
</dbReference>
<comment type="similarity">
    <text evidence="1 7">Belongs to the DNA polymerase type-B family.</text>
</comment>
<comment type="catalytic activity">
    <reaction evidence="6 7">
        <text>DNA(n) + a 2'-deoxyribonucleoside 5'-triphosphate = DNA(n+1) + diphosphate</text>
        <dbReference type="Rhea" id="RHEA:22508"/>
        <dbReference type="Rhea" id="RHEA-COMP:17339"/>
        <dbReference type="Rhea" id="RHEA-COMP:17340"/>
        <dbReference type="ChEBI" id="CHEBI:33019"/>
        <dbReference type="ChEBI" id="CHEBI:61560"/>
        <dbReference type="ChEBI" id="CHEBI:173112"/>
        <dbReference type="EC" id="2.7.7.7"/>
    </reaction>
</comment>
<dbReference type="SUPFAM" id="SSF56672">
    <property type="entry name" value="DNA/RNA polymerases"/>
    <property type="match status" value="1"/>
</dbReference>
<evidence type="ECO:0000256" key="6">
    <source>
        <dbReference type="ARBA" id="ARBA00049244"/>
    </source>
</evidence>
<dbReference type="InterPro" id="IPR006134">
    <property type="entry name" value="DNA-dir_DNA_pol_B_multi_dom"/>
</dbReference>
<protein>
    <recommendedName>
        <fullName evidence="7">DNA polymerase</fullName>
        <ecNumber evidence="7">2.7.7.7</ecNumber>
    </recommendedName>
</protein>
<dbReference type="Pfam" id="PF00136">
    <property type="entry name" value="DNA_pol_B"/>
    <property type="match status" value="1"/>
</dbReference>
<evidence type="ECO:0000313" key="9">
    <source>
        <dbReference type="EMBL" id="CAH0474937.1"/>
    </source>
</evidence>
<evidence type="ECO:0000256" key="7">
    <source>
        <dbReference type="RuleBase" id="RU000442"/>
    </source>
</evidence>
<evidence type="ECO:0000256" key="1">
    <source>
        <dbReference type="ARBA" id="ARBA00005755"/>
    </source>
</evidence>
<dbReference type="EMBL" id="CAKKTJ010000118">
    <property type="protein sequence ID" value="CAH0474937.1"/>
    <property type="molecule type" value="Genomic_DNA"/>
</dbReference>
<name>A0AAU9KKX9_9STRA</name>
<evidence type="ECO:0000256" key="3">
    <source>
        <dbReference type="ARBA" id="ARBA00022695"/>
    </source>
</evidence>
<keyword evidence="7" id="KW-0235">DNA replication</keyword>